<evidence type="ECO:0000313" key="2">
    <source>
        <dbReference type="Proteomes" id="UP000011693"/>
    </source>
</evidence>
<dbReference type="Gene3D" id="1.10.8.60">
    <property type="match status" value="1"/>
</dbReference>
<proteinExistence type="predicted"/>
<dbReference type="PATRIC" id="fig|1227492.4.peg.1085"/>
<dbReference type="EMBL" id="AOIN01000040">
    <property type="protein sequence ID" value="ELZ02049.1"/>
    <property type="molecule type" value="Genomic_DNA"/>
</dbReference>
<organism evidence="1 2">
    <name type="scientific">Natrialba chahannaoensis JCM 10990</name>
    <dbReference type="NCBI Taxonomy" id="1227492"/>
    <lineage>
        <taxon>Archaea</taxon>
        <taxon>Methanobacteriati</taxon>
        <taxon>Methanobacteriota</taxon>
        <taxon>Stenosarchaea group</taxon>
        <taxon>Halobacteria</taxon>
        <taxon>Halobacteriales</taxon>
        <taxon>Natrialbaceae</taxon>
        <taxon>Natrialba</taxon>
    </lineage>
</organism>
<dbReference type="AlphaFoldDB" id="M0AXC4"/>
<comment type="caution">
    <text evidence="1">The sequence shown here is derived from an EMBL/GenBank/DDBJ whole genome shotgun (WGS) entry which is preliminary data.</text>
</comment>
<reference evidence="1 2" key="1">
    <citation type="journal article" date="2014" name="PLoS Genet.">
        <title>Phylogenetically driven sequencing of extremely halophilic archaea reveals strategies for static and dynamic osmo-response.</title>
        <authorList>
            <person name="Becker E.A."/>
            <person name="Seitzer P.M."/>
            <person name="Tritt A."/>
            <person name="Larsen D."/>
            <person name="Krusor M."/>
            <person name="Yao A.I."/>
            <person name="Wu D."/>
            <person name="Madern D."/>
            <person name="Eisen J.A."/>
            <person name="Darling A.E."/>
            <person name="Facciotti M.T."/>
        </authorList>
    </citation>
    <scope>NUCLEOTIDE SEQUENCE [LARGE SCALE GENOMIC DNA]</scope>
    <source>
        <strain evidence="1 2">JCM 10990</strain>
    </source>
</reference>
<dbReference type="Gene3D" id="3.40.50.300">
    <property type="entry name" value="P-loop containing nucleotide triphosphate hydrolases"/>
    <property type="match status" value="1"/>
</dbReference>
<accession>M0AXC4</accession>
<keyword evidence="2" id="KW-1185">Reference proteome</keyword>
<dbReference type="InterPro" id="IPR027417">
    <property type="entry name" value="P-loop_NTPase"/>
</dbReference>
<name>M0AXC4_9EURY</name>
<dbReference type="RefSeq" id="WP_006166511.1">
    <property type="nucleotide sequence ID" value="NZ_AOIN01000040.1"/>
</dbReference>
<evidence type="ECO:0000313" key="1">
    <source>
        <dbReference type="EMBL" id="ELZ02049.1"/>
    </source>
</evidence>
<dbReference type="Proteomes" id="UP000011693">
    <property type="component" value="Unassembled WGS sequence"/>
</dbReference>
<sequence>MIQDRWVFDDEYQTTILHRNEELQSRSRLLEPSTHGCRAEVVLIYGPSGVGKTATTC</sequence>
<dbReference type="SUPFAM" id="SSF52540">
    <property type="entry name" value="P-loop containing nucleoside triphosphate hydrolases"/>
    <property type="match status" value="1"/>
</dbReference>
<gene>
    <name evidence="1" type="ORF">C482_05606</name>
</gene>
<protein>
    <submittedName>
        <fullName evidence="1">ATPase AAA</fullName>
    </submittedName>
</protein>
<dbReference type="STRING" id="1227492.C482_05606"/>